<evidence type="ECO:0000256" key="1">
    <source>
        <dbReference type="SAM" id="MobiDB-lite"/>
    </source>
</evidence>
<feature type="region of interest" description="Disordered" evidence="1">
    <location>
        <begin position="1"/>
        <end position="92"/>
    </location>
</feature>
<dbReference type="AlphaFoldDB" id="A0A498JG02"/>
<keyword evidence="3" id="KW-1185">Reference proteome</keyword>
<feature type="compositionally biased region" description="Polar residues" evidence="1">
    <location>
        <begin position="20"/>
        <end position="30"/>
    </location>
</feature>
<name>A0A498JG02_MALDO</name>
<organism evidence="2 3">
    <name type="scientific">Malus domestica</name>
    <name type="common">Apple</name>
    <name type="synonym">Pyrus malus</name>
    <dbReference type="NCBI Taxonomy" id="3750"/>
    <lineage>
        <taxon>Eukaryota</taxon>
        <taxon>Viridiplantae</taxon>
        <taxon>Streptophyta</taxon>
        <taxon>Embryophyta</taxon>
        <taxon>Tracheophyta</taxon>
        <taxon>Spermatophyta</taxon>
        <taxon>Magnoliopsida</taxon>
        <taxon>eudicotyledons</taxon>
        <taxon>Gunneridae</taxon>
        <taxon>Pentapetalae</taxon>
        <taxon>rosids</taxon>
        <taxon>fabids</taxon>
        <taxon>Rosales</taxon>
        <taxon>Rosaceae</taxon>
        <taxon>Amygdaloideae</taxon>
        <taxon>Maleae</taxon>
        <taxon>Malus</taxon>
    </lineage>
</organism>
<reference evidence="2 3" key="1">
    <citation type="submission" date="2018-10" db="EMBL/GenBank/DDBJ databases">
        <title>A high-quality apple genome assembly.</title>
        <authorList>
            <person name="Hu J."/>
        </authorList>
    </citation>
    <scope>NUCLEOTIDE SEQUENCE [LARGE SCALE GENOMIC DNA]</scope>
    <source>
        <strain evidence="3">cv. HFTH1</strain>
        <tissue evidence="2">Young leaf</tissue>
    </source>
</reference>
<feature type="compositionally biased region" description="Basic and acidic residues" evidence="1">
    <location>
        <begin position="66"/>
        <end position="79"/>
    </location>
</feature>
<proteinExistence type="predicted"/>
<dbReference type="Proteomes" id="UP000290289">
    <property type="component" value="Chromosome 7"/>
</dbReference>
<protein>
    <submittedName>
        <fullName evidence="2">Uncharacterized protein</fullName>
    </submittedName>
</protein>
<accession>A0A498JG02</accession>
<sequence>MVSNIDRNHGPGSVHEADWSTPNGNKNNAAASGDHSNKGNTSSSPRIGVTYKEVLLQKGTNKGGIGKKEENKVNNKEEVESSVADDDSETNSKDDLLELFESAWLTTSPRKNKGKYAPRSVSFIF</sequence>
<comment type="caution">
    <text evidence="2">The sequence shown here is derived from an EMBL/GenBank/DDBJ whole genome shotgun (WGS) entry which is preliminary data.</text>
</comment>
<dbReference type="EMBL" id="RDQH01000333">
    <property type="protein sequence ID" value="RXH94066.1"/>
    <property type="molecule type" value="Genomic_DNA"/>
</dbReference>
<gene>
    <name evidence="2" type="ORF">DVH24_016133</name>
</gene>
<evidence type="ECO:0000313" key="3">
    <source>
        <dbReference type="Proteomes" id="UP000290289"/>
    </source>
</evidence>
<evidence type="ECO:0000313" key="2">
    <source>
        <dbReference type="EMBL" id="RXH94066.1"/>
    </source>
</evidence>